<protein>
    <recommendedName>
        <fullName evidence="3">Transposase</fullName>
    </recommendedName>
</protein>
<organism evidence="1 2">
    <name type="scientific">Thiomonas arsenitoxydans (strain DSM 22701 / CIP 110005 / 3As)</name>
    <dbReference type="NCBI Taxonomy" id="426114"/>
    <lineage>
        <taxon>Bacteria</taxon>
        <taxon>Pseudomonadati</taxon>
        <taxon>Pseudomonadota</taxon>
        <taxon>Betaproteobacteria</taxon>
        <taxon>Burkholderiales</taxon>
        <taxon>Thiomonas</taxon>
    </lineage>
</organism>
<name>A0ABM9T544_THIA3</name>
<proteinExistence type="predicted"/>
<sequence length="59" mass="6956">MRLIDQLRALFGLEFAAERRTPPIWRGLRKIAGIRVVFQAALNSLQDRRLHWDVVESLR</sequence>
<keyword evidence="2" id="KW-1185">Reference proteome</keyword>
<dbReference type="RefSeq" id="WP_141130549.1">
    <property type="nucleotide sequence ID" value="NC_014145.1"/>
</dbReference>
<evidence type="ECO:0008006" key="3">
    <source>
        <dbReference type="Google" id="ProtNLM"/>
    </source>
</evidence>
<evidence type="ECO:0000313" key="1">
    <source>
        <dbReference type="EMBL" id="CQR33134.1"/>
    </source>
</evidence>
<dbReference type="EMBL" id="CTRI01000023">
    <property type="protein sequence ID" value="CQR33134.1"/>
    <property type="molecule type" value="Genomic_DNA"/>
</dbReference>
<reference evidence="1 2" key="1">
    <citation type="submission" date="2015-03" db="EMBL/GenBank/DDBJ databases">
        <authorList>
            <person name="Regsiter A."/>
            <person name="william w."/>
        </authorList>
    </citation>
    <scope>NUCLEOTIDE SEQUENCE [LARGE SCALE GENOMIC DNA]</scope>
    <source>
        <strain evidence="1 2">CB1</strain>
    </source>
</reference>
<evidence type="ECO:0000313" key="2">
    <source>
        <dbReference type="Proteomes" id="UP000078599"/>
    </source>
</evidence>
<dbReference type="Proteomes" id="UP000078599">
    <property type="component" value="Unassembled WGS sequence"/>
</dbReference>
<comment type="caution">
    <text evidence="1">The sequence shown here is derived from an EMBL/GenBank/DDBJ whole genome shotgun (WGS) entry which is preliminary data.</text>
</comment>
<gene>
    <name evidence="1" type="ORF">THICB1_30046</name>
</gene>
<accession>A0ABM9T544</accession>